<evidence type="ECO:0000313" key="1">
    <source>
        <dbReference type="EMBL" id="KAK7332427.1"/>
    </source>
</evidence>
<dbReference type="EMBL" id="JAYMYR010000011">
    <property type="protein sequence ID" value="KAK7332427.1"/>
    <property type="molecule type" value="Genomic_DNA"/>
</dbReference>
<name>A0AAN9LAG4_PHACN</name>
<keyword evidence="2" id="KW-1185">Reference proteome</keyword>
<sequence length="164" mass="19040">MGNFMACHSQPKKQNRCPLIEGKEVEVDTPVAVERMKSASKKRYIVVRRKLQHGEVYQLAPFMLQSDMPLVPCRTTNSRKLKTRSVKIVVTAEELDLLLRGSKKFQIQRRVARVRRSSGLRGCQKWFPSLPTIQEINNENEIFVNFRCLSDTTYGNHPRYSFII</sequence>
<evidence type="ECO:0000313" key="2">
    <source>
        <dbReference type="Proteomes" id="UP001374584"/>
    </source>
</evidence>
<dbReference type="Proteomes" id="UP001374584">
    <property type="component" value="Unassembled WGS sequence"/>
</dbReference>
<proteinExistence type="predicted"/>
<gene>
    <name evidence="1" type="ORF">VNO80_29179</name>
</gene>
<dbReference type="AlphaFoldDB" id="A0AAN9LAG4"/>
<protein>
    <submittedName>
        <fullName evidence="1">Uncharacterized protein</fullName>
    </submittedName>
</protein>
<organism evidence="1 2">
    <name type="scientific">Phaseolus coccineus</name>
    <name type="common">Scarlet runner bean</name>
    <name type="synonym">Phaseolus multiflorus</name>
    <dbReference type="NCBI Taxonomy" id="3886"/>
    <lineage>
        <taxon>Eukaryota</taxon>
        <taxon>Viridiplantae</taxon>
        <taxon>Streptophyta</taxon>
        <taxon>Embryophyta</taxon>
        <taxon>Tracheophyta</taxon>
        <taxon>Spermatophyta</taxon>
        <taxon>Magnoliopsida</taxon>
        <taxon>eudicotyledons</taxon>
        <taxon>Gunneridae</taxon>
        <taxon>Pentapetalae</taxon>
        <taxon>rosids</taxon>
        <taxon>fabids</taxon>
        <taxon>Fabales</taxon>
        <taxon>Fabaceae</taxon>
        <taxon>Papilionoideae</taxon>
        <taxon>50 kb inversion clade</taxon>
        <taxon>NPAAA clade</taxon>
        <taxon>indigoferoid/millettioid clade</taxon>
        <taxon>Phaseoleae</taxon>
        <taxon>Phaseolus</taxon>
    </lineage>
</organism>
<reference evidence="1 2" key="1">
    <citation type="submission" date="2024-01" db="EMBL/GenBank/DDBJ databases">
        <title>The genomes of 5 underutilized Papilionoideae crops provide insights into root nodulation and disease resistanc.</title>
        <authorList>
            <person name="Jiang F."/>
        </authorList>
    </citation>
    <scope>NUCLEOTIDE SEQUENCE [LARGE SCALE GENOMIC DNA]</scope>
    <source>
        <strain evidence="1">JINMINGXINNONG_FW02</strain>
        <tissue evidence="1">Leaves</tissue>
    </source>
</reference>
<comment type="caution">
    <text evidence="1">The sequence shown here is derived from an EMBL/GenBank/DDBJ whole genome shotgun (WGS) entry which is preliminary data.</text>
</comment>
<accession>A0AAN9LAG4</accession>